<evidence type="ECO:0000256" key="1">
    <source>
        <dbReference type="ARBA" id="ARBA00009175"/>
    </source>
</evidence>
<dbReference type="PANTHER" id="PTHR30632:SF0">
    <property type="entry name" value="SULFATE-BINDING PROTEIN"/>
    <property type="match status" value="1"/>
</dbReference>
<comment type="caution">
    <text evidence="5">The sequence shown here is derived from an EMBL/GenBank/DDBJ whole genome shotgun (WGS) entry which is preliminary data.</text>
</comment>
<keyword evidence="2 4" id="KW-0479">Metal-binding</keyword>
<evidence type="ECO:0000256" key="3">
    <source>
        <dbReference type="ARBA" id="ARBA00022729"/>
    </source>
</evidence>
<dbReference type="EMBL" id="BEHT01000006">
    <property type="protein sequence ID" value="GBC98148.1"/>
    <property type="molecule type" value="Genomic_DNA"/>
</dbReference>
<evidence type="ECO:0000256" key="2">
    <source>
        <dbReference type="ARBA" id="ARBA00022723"/>
    </source>
</evidence>
<organism evidence="5 6">
    <name type="scientific">Candidatus Fervidibacter japonicus</name>
    <dbReference type="NCBI Taxonomy" id="2035412"/>
    <lineage>
        <taxon>Bacteria</taxon>
        <taxon>Candidatus Fervidibacterota</taxon>
        <taxon>Candidatus Fervidibacter</taxon>
    </lineage>
</organism>
<sequence length="275" mass="30544">MRRLLAIIVALAAGHIAVGQRQGELHLFVPCGMIVPFNRLKTEFERQTGIKVRITYDNGVMLVRRIREKGARPDILVAPGELEIRQMVREGFVDPKTVVTFGTFKLILVVPARNRAGIRSLNDLLKPSVRRIVIADPKLNSVGYYAQQALQRLGLWDKVKGKIVTHWHAQEAVNYVCMGRVDAGIYYATCPFDSAPEKVMSPTYKIVADLPEGSYPPVKVQAGMLKAAKNKAAAQRFLHFLVEPRTQNLLAQLGIPNFTGKGNAVRPAGVQNARR</sequence>
<evidence type="ECO:0000313" key="6">
    <source>
        <dbReference type="Proteomes" id="UP000236173"/>
    </source>
</evidence>
<dbReference type="SUPFAM" id="SSF53850">
    <property type="entry name" value="Periplasmic binding protein-like II"/>
    <property type="match status" value="1"/>
</dbReference>
<evidence type="ECO:0000256" key="4">
    <source>
        <dbReference type="PIRSR" id="PIRSR004846-1"/>
    </source>
</evidence>
<dbReference type="PANTHER" id="PTHR30632">
    <property type="entry name" value="MOLYBDATE-BINDING PERIPLASMIC PROTEIN"/>
    <property type="match status" value="1"/>
</dbReference>
<comment type="similarity">
    <text evidence="1">Belongs to the bacterial solute-binding protein ModA family.</text>
</comment>
<feature type="binding site" evidence="4">
    <location>
        <position position="187"/>
    </location>
    <ligand>
        <name>molybdate</name>
        <dbReference type="ChEBI" id="CHEBI:36264"/>
    </ligand>
</feature>
<dbReference type="GO" id="GO:0046872">
    <property type="term" value="F:metal ion binding"/>
    <property type="evidence" value="ECO:0007669"/>
    <property type="project" value="UniProtKB-KW"/>
</dbReference>
<dbReference type="GO" id="GO:0030973">
    <property type="term" value="F:molybdate ion binding"/>
    <property type="evidence" value="ECO:0007669"/>
    <property type="project" value="TreeGrafter"/>
</dbReference>
<accession>A0A2H5XAD5</accession>
<dbReference type="Proteomes" id="UP000236173">
    <property type="component" value="Unassembled WGS sequence"/>
</dbReference>
<proteinExistence type="inferred from homology"/>
<dbReference type="Gene3D" id="3.40.190.10">
    <property type="entry name" value="Periplasmic binding protein-like II"/>
    <property type="match status" value="2"/>
</dbReference>
<dbReference type="AlphaFoldDB" id="A0A2H5XAD5"/>
<reference evidence="6" key="1">
    <citation type="submission" date="2017-09" db="EMBL/GenBank/DDBJ databases">
        <title>Metaegenomics of thermophilic ammonia-oxidizing enrichment culture.</title>
        <authorList>
            <person name="Kato S."/>
            <person name="Suzuki K."/>
        </authorList>
    </citation>
    <scope>NUCLEOTIDE SEQUENCE [LARGE SCALE GENOMIC DNA]</scope>
</reference>
<keyword evidence="4" id="KW-0500">Molybdenum</keyword>
<dbReference type="InterPro" id="IPR005950">
    <property type="entry name" value="ModA"/>
</dbReference>
<dbReference type="NCBIfam" id="TIGR01256">
    <property type="entry name" value="modA"/>
    <property type="match status" value="1"/>
</dbReference>
<dbReference type="InterPro" id="IPR050682">
    <property type="entry name" value="ModA/WtpA"/>
</dbReference>
<protein>
    <submittedName>
        <fullName evidence="5">Molybdate-binding periplasmic protein</fullName>
    </submittedName>
</protein>
<dbReference type="Pfam" id="PF13531">
    <property type="entry name" value="SBP_bac_11"/>
    <property type="match status" value="1"/>
</dbReference>
<evidence type="ECO:0000313" key="5">
    <source>
        <dbReference type="EMBL" id="GBC98148.1"/>
    </source>
</evidence>
<dbReference type="PIRSF" id="PIRSF004846">
    <property type="entry name" value="ModA"/>
    <property type="match status" value="1"/>
</dbReference>
<dbReference type="GO" id="GO:0015689">
    <property type="term" value="P:molybdate ion transport"/>
    <property type="evidence" value="ECO:0007669"/>
    <property type="project" value="InterPro"/>
</dbReference>
<keyword evidence="3" id="KW-0732">Signal</keyword>
<gene>
    <name evidence="5" type="primary">modA</name>
    <name evidence="5" type="ORF">HRbin17_00645</name>
</gene>
<name>A0A2H5XAD5_9BACT</name>